<organism evidence="1 2">
    <name type="scientific">Rhizobium sullae</name>
    <name type="common">Rhizobium hedysari</name>
    <dbReference type="NCBI Taxonomy" id="50338"/>
    <lineage>
        <taxon>Bacteria</taxon>
        <taxon>Pseudomonadati</taxon>
        <taxon>Pseudomonadota</taxon>
        <taxon>Alphaproteobacteria</taxon>
        <taxon>Hyphomicrobiales</taxon>
        <taxon>Rhizobiaceae</taxon>
        <taxon>Rhizobium/Agrobacterium group</taxon>
        <taxon>Rhizobium</taxon>
    </lineage>
</organism>
<dbReference type="Proteomes" id="UP000294576">
    <property type="component" value="Unassembled WGS sequence"/>
</dbReference>
<proteinExistence type="predicted"/>
<protein>
    <submittedName>
        <fullName evidence="1">Uncharacterized protein</fullName>
    </submittedName>
</protein>
<dbReference type="RefSeq" id="WP_132568613.1">
    <property type="nucleotide sequence ID" value="NZ_SMBH01000032.1"/>
</dbReference>
<evidence type="ECO:0000313" key="1">
    <source>
        <dbReference type="EMBL" id="TCU06275.1"/>
    </source>
</evidence>
<evidence type="ECO:0000313" key="2">
    <source>
        <dbReference type="Proteomes" id="UP000294576"/>
    </source>
</evidence>
<comment type="caution">
    <text evidence="1">The sequence shown here is derived from an EMBL/GenBank/DDBJ whole genome shotgun (WGS) entry which is preliminary data.</text>
</comment>
<reference evidence="1 2" key="1">
    <citation type="submission" date="2019-03" db="EMBL/GenBank/DDBJ databases">
        <title>Genomic Encyclopedia of Type Strains, Phase IV (KMG-V): Genome sequencing to study the core and pangenomes of soil and plant-associated prokaryotes.</title>
        <authorList>
            <person name="Whitman W."/>
        </authorList>
    </citation>
    <scope>NUCLEOTIDE SEQUENCE [LARGE SCALE GENOMIC DNA]</scope>
    <source>
        <strain evidence="1 2">Hc14</strain>
    </source>
</reference>
<accession>A0A4R3PRB4</accession>
<name>A0A4R3PRB4_RHISU</name>
<dbReference type="AlphaFoldDB" id="A0A4R3PRB4"/>
<dbReference type="EMBL" id="SMBH01000032">
    <property type="protein sequence ID" value="TCU06275.1"/>
    <property type="molecule type" value="Genomic_DNA"/>
</dbReference>
<sequence>MSNVVPEANPEVNRRLLVAVRTGNRDRIRPDEQTLKSIVGILSGIVLEEKFDANHIDFDLRTKPSSLGLTLRFAESFYETQLPWQK</sequence>
<gene>
    <name evidence="1" type="ORF">EV132_1328</name>
</gene>